<reference evidence="18 19" key="1">
    <citation type="submission" date="2021-01" db="EMBL/GenBank/DDBJ databases">
        <title>Actinoplanes sp. nov. LDG1-06 isolated from lichen.</title>
        <authorList>
            <person name="Saeng-In P."/>
            <person name="Phongsopitanun W."/>
            <person name="Kanchanasin P."/>
            <person name="Yuki M."/>
            <person name="Kudo T."/>
            <person name="Ohkuma M."/>
            <person name="Tanasupawat S."/>
        </authorList>
    </citation>
    <scope>NUCLEOTIDE SEQUENCE [LARGE SCALE GENOMIC DNA]</scope>
    <source>
        <strain evidence="18 19">LDG1-06</strain>
    </source>
</reference>
<name>A0ABS2AF07_9ACTN</name>
<comment type="caution">
    <text evidence="18">The sequence shown here is derived from an EMBL/GenBank/DDBJ whole genome shotgun (WGS) entry which is preliminary data.</text>
</comment>
<evidence type="ECO:0000256" key="9">
    <source>
        <dbReference type="ARBA" id="ARBA00022833"/>
    </source>
</evidence>
<evidence type="ECO:0000256" key="2">
    <source>
        <dbReference type="ARBA" id="ARBA00022490"/>
    </source>
</evidence>
<evidence type="ECO:0000256" key="14">
    <source>
        <dbReference type="ARBA" id="ARBA00038000"/>
    </source>
</evidence>
<keyword evidence="19" id="KW-1185">Reference proteome</keyword>
<gene>
    <name evidence="18" type="ORF">JIG36_22920</name>
</gene>
<evidence type="ECO:0000256" key="10">
    <source>
        <dbReference type="ARBA" id="ARBA00022840"/>
    </source>
</evidence>
<keyword evidence="8" id="KW-0863">Zinc-finger</keyword>
<comment type="subcellular location">
    <subcellularLocation>
        <location evidence="1">Cytoplasm</location>
    </subcellularLocation>
</comment>
<accession>A0ABS2AF07</accession>
<dbReference type="Gene3D" id="1.10.8.280">
    <property type="entry name" value="ABC transporter ATPase domain-like"/>
    <property type="match status" value="1"/>
</dbReference>
<evidence type="ECO:0000256" key="3">
    <source>
        <dbReference type="ARBA" id="ARBA00022723"/>
    </source>
</evidence>
<evidence type="ECO:0000256" key="12">
    <source>
        <dbReference type="ARBA" id="ARBA00023125"/>
    </source>
</evidence>
<evidence type="ECO:0000259" key="17">
    <source>
        <dbReference type="Pfam" id="PF17755"/>
    </source>
</evidence>
<dbReference type="InterPro" id="IPR041552">
    <property type="entry name" value="UvrA_DNA-bd"/>
</dbReference>
<keyword evidence="9" id="KW-0862">Zinc</keyword>
<keyword evidence="13" id="KW-0234">DNA repair</keyword>
<evidence type="ECO:0000256" key="5">
    <source>
        <dbReference type="ARBA" id="ARBA00022741"/>
    </source>
</evidence>
<evidence type="ECO:0000256" key="4">
    <source>
        <dbReference type="ARBA" id="ARBA00022737"/>
    </source>
</evidence>
<dbReference type="Proteomes" id="UP000632138">
    <property type="component" value="Unassembled WGS sequence"/>
</dbReference>
<evidence type="ECO:0000256" key="6">
    <source>
        <dbReference type="ARBA" id="ARBA00022763"/>
    </source>
</evidence>
<evidence type="ECO:0000256" key="1">
    <source>
        <dbReference type="ARBA" id="ARBA00004496"/>
    </source>
</evidence>
<keyword evidence="4" id="KW-0677">Repeat</keyword>
<keyword evidence="6" id="KW-0227">DNA damage</keyword>
<proteinExistence type="inferred from homology"/>
<keyword evidence="10" id="KW-0067">ATP-binding</keyword>
<evidence type="ECO:0000256" key="13">
    <source>
        <dbReference type="ARBA" id="ARBA00023204"/>
    </source>
</evidence>
<evidence type="ECO:0000256" key="8">
    <source>
        <dbReference type="ARBA" id="ARBA00022771"/>
    </source>
</evidence>
<organism evidence="18 19">
    <name type="scientific">Paractinoplanes ovalisporus</name>
    <dbReference type="NCBI Taxonomy" id="2810368"/>
    <lineage>
        <taxon>Bacteria</taxon>
        <taxon>Bacillati</taxon>
        <taxon>Actinomycetota</taxon>
        <taxon>Actinomycetes</taxon>
        <taxon>Micromonosporales</taxon>
        <taxon>Micromonosporaceae</taxon>
        <taxon>Paractinoplanes</taxon>
    </lineage>
</organism>
<evidence type="ECO:0000256" key="7">
    <source>
        <dbReference type="ARBA" id="ARBA00022769"/>
    </source>
</evidence>
<dbReference type="PANTHER" id="PTHR43152:SF3">
    <property type="entry name" value="UVRABC SYSTEM PROTEIN A"/>
    <property type="match status" value="1"/>
</dbReference>
<evidence type="ECO:0000256" key="15">
    <source>
        <dbReference type="ARBA" id="ARBA00039316"/>
    </source>
</evidence>
<keyword evidence="7" id="KW-0228">DNA excision</keyword>
<evidence type="ECO:0000256" key="11">
    <source>
        <dbReference type="ARBA" id="ARBA00022881"/>
    </source>
</evidence>
<dbReference type="SUPFAM" id="SSF52540">
    <property type="entry name" value="P-loop containing nucleoside triphosphate hydrolases"/>
    <property type="match status" value="1"/>
</dbReference>
<evidence type="ECO:0000313" key="18">
    <source>
        <dbReference type="EMBL" id="MBM2618417.1"/>
    </source>
</evidence>
<keyword evidence="5" id="KW-0547">Nucleotide-binding</keyword>
<protein>
    <recommendedName>
        <fullName evidence="15">UvrABC system protein A</fullName>
    </recommendedName>
    <alternativeName>
        <fullName evidence="16">Excinuclease ABC subunit A</fullName>
    </alternativeName>
</protein>
<keyword evidence="12" id="KW-0238">DNA-binding</keyword>
<evidence type="ECO:0000256" key="16">
    <source>
        <dbReference type="ARBA" id="ARBA00042156"/>
    </source>
</evidence>
<dbReference type="Gene3D" id="3.40.50.300">
    <property type="entry name" value="P-loop containing nucleotide triphosphate hydrolases"/>
    <property type="match status" value="1"/>
</dbReference>
<dbReference type="EMBL" id="JAENHP010000007">
    <property type="protein sequence ID" value="MBM2618417.1"/>
    <property type="molecule type" value="Genomic_DNA"/>
</dbReference>
<evidence type="ECO:0000313" key="19">
    <source>
        <dbReference type="Proteomes" id="UP000632138"/>
    </source>
</evidence>
<sequence length="570" mass="61507">MKLPPLPDTLPRAIEARGVRHNTLRDLDVDVPLWRTVVIAGVSGSGKTSLAMGTLYAEGLHRFLEGLSTYSRRRLTQAQRPDADRIDHLPPALALRQRPPVPGPRSTVGTMSEVLNVLRLTMSRLGTHRCPNGHDVPPSIETQAMEIQCPTCGVRFEAPGAESFAFNSYGACPRCTGIGTVFEVDPATLVPDPGKTIAEGAVLPWNVGGRRLSMFAAGELGVRLDVPYGKLSRTEKELVMTGEPVKQEVTVSGRDGRPVRLNVTFDNAVTAAQKSDNSKYLNSHTCPVCHGTRLRPEALTSRLDGRNLAEISALDLDAIAGFVASLAPLMPSSLERLTAGLTRELETAVRPLLDLGLGYLSLDRAGATLSTGERQRIELTSTVRSATTGMLYVLDEPSVGLHPGNVEGLRKTIGALAGNGNSVVIVEHDLDVIRTADWIIEMGPGAGRLGGTVVATGAPSALMRDKKSIIGPFLAGRAAVTRPPRGASEASLTLTVKRLYNLRDVTAGFPINRLTGWPVRPGRARPRSCSTAWFRRPGRGWPATRCPPTYGSSIWDRCDRWWRSTPRRSA</sequence>
<dbReference type="Gene3D" id="1.20.1580.10">
    <property type="entry name" value="ABC transporter ATPase like domain"/>
    <property type="match status" value="1"/>
</dbReference>
<comment type="similarity">
    <text evidence="14">Belongs to the ABC transporter superfamily. UvrA family.</text>
</comment>
<feature type="domain" description="UvrA DNA-binding" evidence="17">
    <location>
        <begin position="185"/>
        <end position="272"/>
    </location>
</feature>
<keyword evidence="11" id="KW-0267">Excision nuclease</keyword>
<keyword evidence="3" id="KW-0479">Metal-binding</keyword>
<dbReference type="RefSeq" id="WP_203378425.1">
    <property type="nucleotide sequence ID" value="NZ_JAENHP010000007.1"/>
</dbReference>
<dbReference type="Pfam" id="PF17755">
    <property type="entry name" value="UvrA_DNA-bind"/>
    <property type="match status" value="1"/>
</dbReference>
<dbReference type="InterPro" id="IPR027417">
    <property type="entry name" value="P-loop_NTPase"/>
</dbReference>
<dbReference type="PANTHER" id="PTHR43152">
    <property type="entry name" value="UVRABC SYSTEM PROTEIN A"/>
    <property type="match status" value="1"/>
</dbReference>
<keyword evidence="2" id="KW-0963">Cytoplasm</keyword>